<dbReference type="Pfam" id="PF07690">
    <property type="entry name" value="MFS_1"/>
    <property type="match status" value="1"/>
</dbReference>
<feature type="transmembrane region" description="Helical" evidence="5">
    <location>
        <begin position="282"/>
        <end position="308"/>
    </location>
</feature>
<dbReference type="PANTHER" id="PTHR23502">
    <property type="entry name" value="MAJOR FACILITATOR SUPERFAMILY"/>
    <property type="match status" value="1"/>
</dbReference>
<evidence type="ECO:0000256" key="4">
    <source>
        <dbReference type="ARBA" id="ARBA00023136"/>
    </source>
</evidence>
<name>A0AAD6IM55_PENCN</name>
<keyword evidence="2 5" id="KW-0812">Transmembrane</keyword>
<dbReference type="SUPFAM" id="SSF103473">
    <property type="entry name" value="MFS general substrate transporter"/>
    <property type="match status" value="1"/>
</dbReference>
<evidence type="ECO:0000256" key="3">
    <source>
        <dbReference type="ARBA" id="ARBA00022989"/>
    </source>
</evidence>
<dbReference type="GO" id="GO:0005886">
    <property type="term" value="C:plasma membrane"/>
    <property type="evidence" value="ECO:0007669"/>
    <property type="project" value="TreeGrafter"/>
</dbReference>
<comment type="caution">
    <text evidence="7">The sequence shown here is derived from an EMBL/GenBank/DDBJ whole genome shotgun (WGS) entry which is preliminary data.</text>
</comment>
<dbReference type="EMBL" id="JAQJZL010000001">
    <property type="protein sequence ID" value="KAJ6056854.1"/>
    <property type="molecule type" value="Genomic_DNA"/>
</dbReference>
<protein>
    <recommendedName>
        <fullName evidence="6">Major facilitator superfamily (MFS) profile domain-containing protein</fullName>
    </recommendedName>
</protein>
<feature type="transmembrane region" description="Helical" evidence="5">
    <location>
        <begin position="118"/>
        <end position="137"/>
    </location>
</feature>
<dbReference type="Proteomes" id="UP001219568">
    <property type="component" value="Unassembled WGS sequence"/>
</dbReference>
<evidence type="ECO:0000259" key="6">
    <source>
        <dbReference type="PROSITE" id="PS50850"/>
    </source>
</evidence>
<evidence type="ECO:0000313" key="7">
    <source>
        <dbReference type="EMBL" id="KAJ6056854.1"/>
    </source>
</evidence>
<evidence type="ECO:0000256" key="5">
    <source>
        <dbReference type="SAM" id="Phobius"/>
    </source>
</evidence>
<evidence type="ECO:0000256" key="1">
    <source>
        <dbReference type="ARBA" id="ARBA00004141"/>
    </source>
</evidence>
<feature type="domain" description="Major facilitator superfamily (MFS) profile" evidence="6">
    <location>
        <begin position="51"/>
        <end position="320"/>
    </location>
</feature>
<dbReference type="PROSITE" id="PS50850">
    <property type="entry name" value="MFS"/>
    <property type="match status" value="1"/>
</dbReference>
<dbReference type="InterPro" id="IPR036259">
    <property type="entry name" value="MFS_trans_sf"/>
</dbReference>
<comment type="subcellular location">
    <subcellularLocation>
        <location evidence="1">Membrane</location>
        <topology evidence="1">Multi-pass membrane protein</topology>
    </subcellularLocation>
</comment>
<accession>A0AAD6IM55</accession>
<sequence length="320" mass="35313">MEESPGSMPQANEAGHGYKLVRMSESEVFVAFEEGSEAHPNNWGFPKKMFVVITALFNVLNSGISSSLPSNAVPYISKDFDIHNSQEKSLPTSIFLIGFIIGPVIWSPLSETIGRRPVLLWTFTVFFLGTLACALAPNWGALLFFRLICGTMGAAPQTVIGGVYADLFFDLRSRGRAMAFYMSAASFGPILGPIISGFASLHGWRWTFWVSLILAGTCWITLLFIPETFAPVILNNETKRLRRLKLRTVSGISPSYSHQGAVKHDWLAIFSRPLAMLVTEPIVIFSSLYVSLAYGLNFFFFQAFPIIFEGLTPPPPPSSP</sequence>
<evidence type="ECO:0000313" key="8">
    <source>
        <dbReference type="Proteomes" id="UP001219568"/>
    </source>
</evidence>
<dbReference type="Gene3D" id="1.20.1250.20">
    <property type="entry name" value="MFS general substrate transporter like domains"/>
    <property type="match status" value="1"/>
</dbReference>
<dbReference type="GO" id="GO:0022857">
    <property type="term" value="F:transmembrane transporter activity"/>
    <property type="evidence" value="ECO:0007669"/>
    <property type="project" value="InterPro"/>
</dbReference>
<reference evidence="7" key="2">
    <citation type="submission" date="2023-01" db="EMBL/GenBank/DDBJ databases">
        <authorList>
            <person name="Petersen C."/>
        </authorList>
    </citation>
    <scope>NUCLEOTIDE SEQUENCE</scope>
    <source>
        <strain evidence="7">IBT 15450</strain>
    </source>
</reference>
<reference evidence="7" key="1">
    <citation type="journal article" date="2023" name="IMA Fungus">
        <title>Comparative genomic study of the Penicillium genus elucidates a diverse pangenome and 15 lateral gene transfer events.</title>
        <authorList>
            <person name="Petersen C."/>
            <person name="Sorensen T."/>
            <person name="Nielsen M.R."/>
            <person name="Sondergaard T.E."/>
            <person name="Sorensen J.L."/>
            <person name="Fitzpatrick D.A."/>
            <person name="Frisvad J.C."/>
            <person name="Nielsen K.L."/>
        </authorList>
    </citation>
    <scope>NUCLEOTIDE SEQUENCE</scope>
    <source>
        <strain evidence="7">IBT 15450</strain>
    </source>
</reference>
<keyword evidence="8" id="KW-1185">Reference proteome</keyword>
<feature type="transmembrane region" description="Helical" evidence="5">
    <location>
        <begin position="143"/>
        <end position="167"/>
    </location>
</feature>
<dbReference type="PANTHER" id="PTHR23502:SF74">
    <property type="entry name" value="MAJOR FACILITATOR SUPERFAMILY (MFS) PROFILE DOMAIN-CONTAINING PROTEIN"/>
    <property type="match status" value="1"/>
</dbReference>
<keyword evidence="4 5" id="KW-0472">Membrane</keyword>
<feature type="transmembrane region" description="Helical" evidence="5">
    <location>
        <begin position="179"/>
        <end position="200"/>
    </location>
</feature>
<dbReference type="InterPro" id="IPR020846">
    <property type="entry name" value="MFS_dom"/>
</dbReference>
<gene>
    <name evidence="7" type="ORF">N7460_000128</name>
</gene>
<dbReference type="InterPro" id="IPR011701">
    <property type="entry name" value="MFS"/>
</dbReference>
<dbReference type="AlphaFoldDB" id="A0AAD6IM55"/>
<feature type="transmembrane region" description="Helical" evidence="5">
    <location>
        <begin position="206"/>
        <end position="234"/>
    </location>
</feature>
<organism evidence="7 8">
    <name type="scientific">Penicillium canescens</name>
    <dbReference type="NCBI Taxonomy" id="5083"/>
    <lineage>
        <taxon>Eukaryota</taxon>
        <taxon>Fungi</taxon>
        <taxon>Dikarya</taxon>
        <taxon>Ascomycota</taxon>
        <taxon>Pezizomycotina</taxon>
        <taxon>Eurotiomycetes</taxon>
        <taxon>Eurotiomycetidae</taxon>
        <taxon>Eurotiales</taxon>
        <taxon>Aspergillaceae</taxon>
        <taxon>Penicillium</taxon>
    </lineage>
</organism>
<feature type="transmembrane region" description="Helical" evidence="5">
    <location>
        <begin position="49"/>
        <end position="69"/>
    </location>
</feature>
<proteinExistence type="predicted"/>
<feature type="transmembrane region" description="Helical" evidence="5">
    <location>
        <begin position="89"/>
        <end position="106"/>
    </location>
</feature>
<keyword evidence="3 5" id="KW-1133">Transmembrane helix</keyword>
<evidence type="ECO:0000256" key="2">
    <source>
        <dbReference type="ARBA" id="ARBA00022692"/>
    </source>
</evidence>